<evidence type="ECO:0000313" key="1">
    <source>
        <dbReference type="EMBL" id="HAU4355942.1"/>
    </source>
</evidence>
<proteinExistence type="predicted"/>
<gene>
    <name evidence="1" type="ORF">F6W21_06310</name>
</gene>
<comment type="caution">
    <text evidence="1">The sequence shown here is derived from an EMBL/GenBank/DDBJ whole genome shotgun (WGS) entry which is preliminary data.</text>
</comment>
<reference evidence="1" key="2">
    <citation type="submission" date="2019-09" db="EMBL/GenBank/DDBJ databases">
        <authorList>
            <consortium name="NCBI Pathogen Detection Project"/>
        </authorList>
    </citation>
    <scope>NUCLEOTIDE SEQUENCE</scope>
    <source>
        <strain evidence="1">AUSMDU00005748</strain>
    </source>
</reference>
<dbReference type="EMBL" id="DACXIC010000005">
    <property type="protein sequence ID" value="HAU4355942.1"/>
    <property type="molecule type" value="Genomic_DNA"/>
</dbReference>
<dbReference type="RefSeq" id="WP_142430973.1">
    <property type="nucleotide sequence ID" value="NZ_CAXOBB010000007.1"/>
</dbReference>
<evidence type="ECO:0000313" key="2">
    <source>
        <dbReference type="Proteomes" id="UP000868497"/>
    </source>
</evidence>
<dbReference type="Proteomes" id="UP000868497">
    <property type="component" value="Unassembled WGS sequence"/>
</dbReference>
<name>A0AAD3UHK6_KLEOX</name>
<protein>
    <submittedName>
        <fullName evidence="1">Uncharacterized protein</fullName>
    </submittedName>
</protein>
<dbReference type="AlphaFoldDB" id="A0AAD3UHK6"/>
<sequence>MEYTQQEEIIYSKVNLYKIIEHQALFGIPDHPSDINRMPSNLYRQMVGREAFFFVDHEGRLRHQFTGEYYATSKEQFDIFIDELKKLRDEMSD</sequence>
<organism evidence="1 2">
    <name type="scientific">Klebsiella oxytoca</name>
    <dbReference type="NCBI Taxonomy" id="571"/>
    <lineage>
        <taxon>Bacteria</taxon>
        <taxon>Pseudomonadati</taxon>
        <taxon>Pseudomonadota</taxon>
        <taxon>Gammaproteobacteria</taxon>
        <taxon>Enterobacterales</taxon>
        <taxon>Enterobacteriaceae</taxon>
        <taxon>Klebsiella/Raoultella group</taxon>
        <taxon>Klebsiella</taxon>
    </lineage>
</organism>
<accession>A0AAD3UHK6</accession>
<reference evidence="1" key="1">
    <citation type="journal article" date="2018" name="Genome Biol.">
        <title>SKESA: strategic k-mer extension for scrupulous assemblies.</title>
        <authorList>
            <person name="Souvorov A."/>
            <person name="Agarwala R."/>
            <person name="Lipman D.J."/>
        </authorList>
    </citation>
    <scope>NUCLEOTIDE SEQUENCE</scope>
    <source>
        <strain evidence="1">AUSMDU00005748</strain>
    </source>
</reference>